<proteinExistence type="predicted"/>
<protein>
    <recommendedName>
        <fullName evidence="4">AB hydrolase-1 domain-containing protein</fullName>
    </recommendedName>
</protein>
<comment type="caution">
    <text evidence="2">The sequence shown here is derived from an EMBL/GenBank/DDBJ whole genome shotgun (WGS) entry which is preliminary data.</text>
</comment>
<evidence type="ECO:0000256" key="1">
    <source>
        <dbReference type="SAM" id="SignalP"/>
    </source>
</evidence>
<feature type="chain" id="PRO_5046184267" description="AB hydrolase-1 domain-containing protein" evidence="1">
    <location>
        <begin position="18"/>
        <end position="383"/>
    </location>
</feature>
<dbReference type="PANTHER" id="PTHR43194">
    <property type="entry name" value="HYDROLASE ALPHA/BETA FOLD FAMILY"/>
    <property type="match status" value="1"/>
</dbReference>
<evidence type="ECO:0000313" key="3">
    <source>
        <dbReference type="Proteomes" id="UP001498398"/>
    </source>
</evidence>
<name>A0ABR1K2Z1_9AGAR</name>
<reference evidence="2 3" key="1">
    <citation type="submission" date="2024-01" db="EMBL/GenBank/DDBJ databases">
        <title>A draft genome for the cacao thread blight pathogen Marasmiellus scandens.</title>
        <authorList>
            <person name="Baruah I.K."/>
            <person name="Leung J."/>
            <person name="Bukari Y."/>
            <person name="Amoako-Attah I."/>
            <person name="Meinhardt L.W."/>
            <person name="Bailey B.A."/>
            <person name="Cohen S.P."/>
        </authorList>
    </citation>
    <scope>NUCLEOTIDE SEQUENCE [LARGE SCALE GENOMIC DNA]</scope>
    <source>
        <strain evidence="2 3">GH-19</strain>
    </source>
</reference>
<keyword evidence="1" id="KW-0732">Signal</keyword>
<gene>
    <name evidence="2" type="ORF">VKT23_002618</name>
</gene>
<dbReference type="EMBL" id="JBANRG010000002">
    <property type="protein sequence ID" value="KAK7471209.1"/>
    <property type="molecule type" value="Genomic_DNA"/>
</dbReference>
<dbReference type="SUPFAM" id="SSF53474">
    <property type="entry name" value="alpha/beta-Hydrolases"/>
    <property type="match status" value="1"/>
</dbReference>
<keyword evidence="3" id="KW-1185">Reference proteome</keyword>
<evidence type="ECO:0008006" key="4">
    <source>
        <dbReference type="Google" id="ProtNLM"/>
    </source>
</evidence>
<dbReference type="InterPro" id="IPR029058">
    <property type="entry name" value="AB_hydrolase_fold"/>
</dbReference>
<dbReference type="Gene3D" id="3.40.50.1820">
    <property type="entry name" value="alpha/beta hydrolase"/>
    <property type="match status" value="1"/>
</dbReference>
<evidence type="ECO:0000313" key="2">
    <source>
        <dbReference type="EMBL" id="KAK7471209.1"/>
    </source>
</evidence>
<feature type="signal peptide" evidence="1">
    <location>
        <begin position="1"/>
        <end position="17"/>
    </location>
</feature>
<sequence length="383" mass="41914">MLDLTLFIVLVAGIALGADTRRGTAHYRDYFYVGYSYVPLDNTSIADGQIYVEHLAPASGTTQPYPILFVHGAGMTGTNFLNTPDGRPGWADWFMANGYEVYLTDQPARGRSPWQQSVDGPQAAIDSLTVSERFTGTKTFDLWPNATLHTQWPGNGTVGDSVFDQFYASMVPLLTTDSESGAKNQRALTALLDKIGEVVLLTHSQSALFGWPLADARPALVKAIVTIEPGGPPFIGDTFSPDTPMHPWGLSEVPMTYDPPVTSPSEIETVHVTEGKLPGYTCILQQEPARKWPNLAHIPVLTVTSETSWHGIFDDCTVDFLRQAGLTVDFVRLQDVGIHGNGHMMFMELNSDEIAEKVVGKWIVDKTSTATVSLKDPRNLSEL</sequence>
<dbReference type="CDD" id="cd12809">
    <property type="entry name" value="Esterase_713_like-2"/>
    <property type="match status" value="1"/>
</dbReference>
<dbReference type="PANTHER" id="PTHR43194:SF4">
    <property type="entry name" value="AB HYDROLASE-1 DOMAIN-CONTAINING PROTEIN"/>
    <property type="match status" value="1"/>
</dbReference>
<accession>A0ABR1K2Z1</accession>
<dbReference type="Proteomes" id="UP001498398">
    <property type="component" value="Unassembled WGS sequence"/>
</dbReference>
<organism evidence="2 3">
    <name type="scientific">Marasmiellus scandens</name>
    <dbReference type="NCBI Taxonomy" id="2682957"/>
    <lineage>
        <taxon>Eukaryota</taxon>
        <taxon>Fungi</taxon>
        <taxon>Dikarya</taxon>
        <taxon>Basidiomycota</taxon>
        <taxon>Agaricomycotina</taxon>
        <taxon>Agaricomycetes</taxon>
        <taxon>Agaricomycetidae</taxon>
        <taxon>Agaricales</taxon>
        <taxon>Marasmiineae</taxon>
        <taxon>Omphalotaceae</taxon>
        <taxon>Marasmiellus</taxon>
    </lineage>
</organism>
<dbReference type="InterPro" id="IPR050228">
    <property type="entry name" value="Carboxylesterase_BioH"/>
</dbReference>